<dbReference type="GO" id="GO:0046872">
    <property type="term" value="F:metal ion binding"/>
    <property type="evidence" value="ECO:0007669"/>
    <property type="project" value="UniProtKB-KW"/>
</dbReference>
<evidence type="ECO:0000256" key="2">
    <source>
        <dbReference type="ARBA" id="ARBA00022723"/>
    </source>
</evidence>
<dbReference type="GO" id="GO:0005737">
    <property type="term" value="C:cytoplasm"/>
    <property type="evidence" value="ECO:0007669"/>
    <property type="project" value="TreeGrafter"/>
</dbReference>
<dbReference type="InterPro" id="IPR028427">
    <property type="entry name" value="Met_Sox_Rdtase_MsrB"/>
</dbReference>
<dbReference type="HAMAP" id="MF_01400">
    <property type="entry name" value="MsrB"/>
    <property type="match status" value="1"/>
</dbReference>
<dbReference type="GO" id="GO:0006979">
    <property type="term" value="P:response to oxidative stress"/>
    <property type="evidence" value="ECO:0007669"/>
    <property type="project" value="InterPro"/>
</dbReference>
<dbReference type="PROSITE" id="PS51790">
    <property type="entry name" value="MSRB"/>
    <property type="match status" value="1"/>
</dbReference>
<dbReference type="GO" id="GO:0033743">
    <property type="term" value="F:peptide-methionine (R)-S-oxide reductase activity"/>
    <property type="evidence" value="ECO:0007669"/>
    <property type="project" value="UniProtKB-EC"/>
</dbReference>
<keyword evidence="9" id="KW-1185">Reference proteome</keyword>
<comment type="cofactor">
    <cofactor evidence="6">
        <name>Zn(2+)</name>
        <dbReference type="ChEBI" id="CHEBI:29105"/>
    </cofactor>
    <text evidence="6">Binds 1 zinc ion per subunit.</text>
</comment>
<evidence type="ECO:0000256" key="4">
    <source>
        <dbReference type="ARBA" id="ARBA00023002"/>
    </source>
</evidence>
<comment type="catalytic activity">
    <reaction evidence="5 6">
        <text>L-methionyl-[protein] + [thioredoxin]-disulfide + H2O = L-methionyl-(R)-S-oxide-[protein] + [thioredoxin]-dithiol</text>
        <dbReference type="Rhea" id="RHEA:24164"/>
        <dbReference type="Rhea" id="RHEA-COMP:10698"/>
        <dbReference type="Rhea" id="RHEA-COMP:10700"/>
        <dbReference type="Rhea" id="RHEA-COMP:12313"/>
        <dbReference type="Rhea" id="RHEA-COMP:12314"/>
        <dbReference type="ChEBI" id="CHEBI:15377"/>
        <dbReference type="ChEBI" id="CHEBI:16044"/>
        <dbReference type="ChEBI" id="CHEBI:29950"/>
        <dbReference type="ChEBI" id="CHEBI:45764"/>
        <dbReference type="ChEBI" id="CHEBI:50058"/>
        <dbReference type="EC" id="1.8.4.12"/>
    </reaction>
</comment>
<name>A0A9Q1CN89_HOLLE</name>
<proteinExistence type="inferred from homology"/>
<comment type="function">
    <text evidence="6">Methionine-sulfoxide reductase that specifically reduces methionine (R)-sulfoxide back to methionine. While in many cases methionine oxidation is the result of random oxidation following oxidative stress, methionine oxidation is also a post-translational modification that takes place on specific residues.</text>
</comment>
<accession>A0A9Q1CN89</accession>
<dbReference type="Proteomes" id="UP001152320">
    <property type="component" value="Chromosome 2"/>
</dbReference>
<keyword evidence="2 6" id="KW-0479">Metal-binding</keyword>
<sequence>MFRYVDVEDLTDSPVRNKYKIKKRDSLKSLSHIRETRGLKATRKALHDKWKAEDTNVSLETTSSHGLATRPTWIESDTFEVKVDRTKLKEKLTPMQYHVTQEKGTERAFSGEYFDLKDDGNYYCIVCDGLLFKSDEKFDSGCGWPSFFEMAQQGAVRMRPDHSHGMTRTEVVCNKCGAHLGHVFEDGPMPTGQRYCINSASLKFKGKMK</sequence>
<dbReference type="OrthoDB" id="44061at2759"/>
<evidence type="ECO:0000256" key="3">
    <source>
        <dbReference type="ARBA" id="ARBA00022833"/>
    </source>
</evidence>
<evidence type="ECO:0000256" key="6">
    <source>
        <dbReference type="RuleBase" id="RU365044"/>
    </source>
</evidence>
<dbReference type="InterPro" id="IPR011057">
    <property type="entry name" value="Mss4-like_sf"/>
</dbReference>
<dbReference type="EMBL" id="JAIZAY010000002">
    <property type="protein sequence ID" value="KAJ8047634.1"/>
    <property type="molecule type" value="Genomic_DNA"/>
</dbReference>
<comment type="caution">
    <text evidence="8">The sequence shown here is derived from an EMBL/GenBank/DDBJ whole genome shotgun (WGS) entry which is preliminary data.</text>
</comment>
<dbReference type="PANTHER" id="PTHR10173:SF52">
    <property type="entry name" value="METHIONINE-R-SULFOXIDE REDUCTASE B1"/>
    <property type="match status" value="1"/>
</dbReference>
<dbReference type="SUPFAM" id="SSF51316">
    <property type="entry name" value="Mss4-like"/>
    <property type="match status" value="1"/>
</dbReference>
<protein>
    <recommendedName>
        <fullName evidence="6">Peptide-methionine (R)-S-oxide reductase</fullName>
        <ecNumber evidence="6">1.8.4.12</ecNumber>
    </recommendedName>
</protein>
<organism evidence="8 9">
    <name type="scientific">Holothuria leucospilota</name>
    <name type="common">Black long sea cucumber</name>
    <name type="synonym">Mertensiothuria leucospilota</name>
    <dbReference type="NCBI Taxonomy" id="206669"/>
    <lineage>
        <taxon>Eukaryota</taxon>
        <taxon>Metazoa</taxon>
        <taxon>Echinodermata</taxon>
        <taxon>Eleutherozoa</taxon>
        <taxon>Echinozoa</taxon>
        <taxon>Holothuroidea</taxon>
        <taxon>Aspidochirotacea</taxon>
        <taxon>Aspidochirotida</taxon>
        <taxon>Holothuriidae</taxon>
        <taxon>Holothuria</taxon>
    </lineage>
</organism>
<keyword evidence="4 6" id="KW-0560">Oxidoreductase</keyword>
<dbReference type="Pfam" id="PF01641">
    <property type="entry name" value="SelR"/>
    <property type="match status" value="1"/>
</dbReference>
<gene>
    <name evidence="8" type="ORF">HOLleu_06680</name>
</gene>
<evidence type="ECO:0000256" key="5">
    <source>
        <dbReference type="ARBA" id="ARBA00048488"/>
    </source>
</evidence>
<dbReference type="NCBIfam" id="TIGR00357">
    <property type="entry name" value="peptide-methionine (R)-S-oxide reductase MsrB"/>
    <property type="match status" value="1"/>
</dbReference>
<dbReference type="GO" id="GO:0030091">
    <property type="term" value="P:protein repair"/>
    <property type="evidence" value="ECO:0007669"/>
    <property type="project" value="InterPro"/>
</dbReference>
<dbReference type="AlphaFoldDB" id="A0A9Q1CN89"/>
<dbReference type="FunFam" id="2.170.150.20:FF:000001">
    <property type="entry name" value="Peptide methionine sulfoxide reductase MsrB"/>
    <property type="match status" value="1"/>
</dbReference>
<dbReference type="Gene3D" id="2.170.150.20">
    <property type="entry name" value="Peptide methionine sulfoxide reductase"/>
    <property type="match status" value="1"/>
</dbReference>
<keyword evidence="3 6" id="KW-0862">Zinc</keyword>
<feature type="domain" description="MsrB" evidence="7">
    <location>
        <begin position="85"/>
        <end position="207"/>
    </location>
</feature>
<comment type="similarity">
    <text evidence="1 6">Belongs to the MsrB Met sulfoxide reductase family.</text>
</comment>
<evidence type="ECO:0000259" key="7">
    <source>
        <dbReference type="PROSITE" id="PS51790"/>
    </source>
</evidence>
<dbReference type="EC" id="1.8.4.12" evidence="6"/>
<evidence type="ECO:0000256" key="1">
    <source>
        <dbReference type="ARBA" id="ARBA00007174"/>
    </source>
</evidence>
<dbReference type="PANTHER" id="PTHR10173">
    <property type="entry name" value="METHIONINE SULFOXIDE REDUCTASE"/>
    <property type="match status" value="1"/>
</dbReference>
<evidence type="ECO:0000313" key="9">
    <source>
        <dbReference type="Proteomes" id="UP001152320"/>
    </source>
</evidence>
<reference evidence="8" key="1">
    <citation type="submission" date="2021-10" db="EMBL/GenBank/DDBJ databases">
        <title>Tropical sea cucumber genome reveals ecological adaptation and Cuvierian tubules defense mechanism.</title>
        <authorList>
            <person name="Chen T."/>
        </authorList>
    </citation>
    <scope>NUCLEOTIDE SEQUENCE</scope>
    <source>
        <strain evidence="8">Nanhai2018</strain>
        <tissue evidence="8">Muscle</tissue>
    </source>
</reference>
<evidence type="ECO:0000313" key="8">
    <source>
        <dbReference type="EMBL" id="KAJ8047634.1"/>
    </source>
</evidence>
<dbReference type="InterPro" id="IPR002579">
    <property type="entry name" value="Met_Sox_Rdtase_MsrB_dom"/>
</dbReference>